<organism evidence="1">
    <name type="scientific">freshwater metagenome</name>
    <dbReference type="NCBI Taxonomy" id="449393"/>
    <lineage>
        <taxon>unclassified sequences</taxon>
        <taxon>metagenomes</taxon>
        <taxon>ecological metagenomes</taxon>
    </lineage>
</organism>
<evidence type="ECO:0000313" key="1">
    <source>
        <dbReference type="EMBL" id="CAB4930852.1"/>
    </source>
</evidence>
<accession>A0A6J7IKJ7</accession>
<protein>
    <submittedName>
        <fullName evidence="1">Unannotated protein</fullName>
    </submittedName>
</protein>
<gene>
    <name evidence="1" type="ORF">UFOPK3720_00707</name>
</gene>
<proteinExistence type="predicted"/>
<name>A0A6J7IKJ7_9ZZZZ</name>
<dbReference type="EMBL" id="CAFBNB010000112">
    <property type="protein sequence ID" value="CAB4930852.1"/>
    <property type="molecule type" value="Genomic_DNA"/>
</dbReference>
<sequence length="252" mass="27654">MRELRPEFVEVNVDGPMNRIAADPTRGHEPLEIDEVHLSMPGAYLHRRNMDQTLEHYVDLYLDLATARARLERDARAAEHLVQAVGKEIAVLAAGLVLATAARPDEFAWARWTERAGRGIDGLPAADLARIVEASPHEALLPIRAAEAALRTSIRRHRMTAGVCRGAAILAERFEAPTDEGAVGVAQHLRRLADLVDEVEDSRPVSSAATNPLLIEAATQANVVPPESSQFTRYCTDIAMTFMAAIGYEPRR</sequence>
<dbReference type="AlphaFoldDB" id="A0A6J7IKJ7"/>
<reference evidence="1" key="1">
    <citation type="submission" date="2020-05" db="EMBL/GenBank/DDBJ databases">
        <authorList>
            <person name="Chiriac C."/>
            <person name="Salcher M."/>
            <person name="Ghai R."/>
            <person name="Kavagutti S V."/>
        </authorList>
    </citation>
    <scope>NUCLEOTIDE SEQUENCE</scope>
</reference>